<name>A0ABQ9ZZB2_9CRUS</name>
<proteinExistence type="predicted"/>
<gene>
    <name evidence="1" type="ORF">OUZ56_000056</name>
</gene>
<sequence length="61" mass="6769">MAAIVMATEALHYNPIDCDLIECFYMQLSRDETASNERLFAPIHIFVATESAPEAGSHLNV</sequence>
<evidence type="ECO:0000313" key="2">
    <source>
        <dbReference type="Proteomes" id="UP001234178"/>
    </source>
</evidence>
<dbReference type="Proteomes" id="UP001234178">
    <property type="component" value="Unassembled WGS sequence"/>
</dbReference>
<accession>A0ABQ9ZZB2</accession>
<keyword evidence="2" id="KW-1185">Reference proteome</keyword>
<evidence type="ECO:0000313" key="1">
    <source>
        <dbReference type="EMBL" id="KAK4017984.1"/>
    </source>
</evidence>
<protein>
    <submittedName>
        <fullName evidence="1">Uncharacterized protein</fullName>
    </submittedName>
</protein>
<reference evidence="1 2" key="1">
    <citation type="journal article" date="2023" name="Nucleic Acids Res.">
        <title>The hologenome of Daphnia magna reveals possible DNA methylation and microbiome-mediated evolution of the host genome.</title>
        <authorList>
            <person name="Chaturvedi A."/>
            <person name="Li X."/>
            <person name="Dhandapani V."/>
            <person name="Marshall H."/>
            <person name="Kissane S."/>
            <person name="Cuenca-Cambronero M."/>
            <person name="Asole G."/>
            <person name="Calvet F."/>
            <person name="Ruiz-Romero M."/>
            <person name="Marangio P."/>
            <person name="Guigo R."/>
            <person name="Rago D."/>
            <person name="Mirbahai L."/>
            <person name="Eastwood N."/>
            <person name="Colbourne J.K."/>
            <person name="Zhou J."/>
            <person name="Mallon E."/>
            <person name="Orsini L."/>
        </authorList>
    </citation>
    <scope>NUCLEOTIDE SEQUENCE [LARGE SCALE GENOMIC DNA]</scope>
    <source>
        <strain evidence="1">LRV0_1</strain>
    </source>
</reference>
<comment type="caution">
    <text evidence="1">The sequence shown here is derived from an EMBL/GenBank/DDBJ whole genome shotgun (WGS) entry which is preliminary data.</text>
</comment>
<organism evidence="1 2">
    <name type="scientific">Daphnia magna</name>
    <dbReference type="NCBI Taxonomy" id="35525"/>
    <lineage>
        <taxon>Eukaryota</taxon>
        <taxon>Metazoa</taxon>
        <taxon>Ecdysozoa</taxon>
        <taxon>Arthropoda</taxon>
        <taxon>Crustacea</taxon>
        <taxon>Branchiopoda</taxon>
        <taxon>Diplostraca</taxon>
        <taxon>Cladocera</taxon>
        <taxon>Anomopoda</taxon>
        <taxon>Daphniidae</taxon>
        <taxon>Daphnia</taxon>
    </lineage>
</organism>
<dbReference type="EMBL" id="JAOYFB010000036">
    <property type="protein sequence ID" value="KAK4017984.1"/>
    <property type="molecule type" value="Genomic_DNA"/>
</dbReference>